<evidence type="ECO:0000256" key="1">
    <source>
        <dbReference type="SAM" id="SignalP"/>
    </source>
</evidence>
<dbReference type="Proteomes" id="UP000253507">
    <property type="component" value="Unassembled WGS sequence"/>
</dbReference>
<comment type="caution">
    <text evidence="3">The sequence shown here is derived from an EMBL/GenBank/DDBJ whole genome shotgun (WGS) entry which is preliminary data.</text>
</comment>
<dbReference type="EMBL" id="QOIM01000026">
    <property type="protein sequence ID" value="RCG21732.1"/>
    <property type="molecule type" value="Genomic_DNA"/>
</dbReference>
<dbReference type="InterPro" id="IPR011089">
    <property type="entry name" value="GmrSD_C"/>
</dbReference>
<keyword evidence="3" id="KW-0378">Hydrolase</keyword>
<keyword evidence="3" id="KW-0540">Nuclease</keyword>
<keyword evidence="1" id="KW-0732">Signal</keyword>
<dbReference type="RefSeq" id="WP_114014901.1">
    <property type="nucleotide sequence ID" value="NZ_QOIM01000026.1"/>
</dbReference>
<feature type="signal peptide" evidence="1">
    <location>
        <begin position="1"/>
        <end position="24"/>
    </location>
</feature>
<keyword evidence="4" id="KW-1185">Reference proteome</keyword>
<dbReference type="GO" id="GO:0004519">
    <property type="term" value="F:endonuclease activity"/>
    <property type="evidence" value="ECO:0007669"/>
    <property type="project" value="UniProtKB-KW"/>
</dbReference>
<dbReference type="OrthoDB" id="5196645at2"/>
<proteinExistence type="predicted"/>
<protein>
    <submittedName>
        <fullName evidence="3">HNH endonuclease</fullName>
    </submittedName>
</protein>
<feature type="domain" description="GmrSD restriction endonucleases C-terminal" evidence="2">
    <location>
        <begin position="97"/>
        <end position="211"/>
    </location>
</feature>
<evidence type="ECO:0000313" key="3">
    <source>
        <dbReference type="EMBL" id="RCG21732.1"/>
    </source>
</evidence>
<organism evidence="3 4">
    <name type="scientific">Streptomyces reniochalinae</name>
    <dbReference type="NCBI Taxonomy" id="2250578"/>
    <lineage>
        <taxon>Bacteria</taxon>
        <taxon>Bacillati</taxon>
        <taxon>Actinomycetota</taxon>
        <taxon>Actinomycetes</taxon>
        <taxon>Kitasatosporales</taxon>
        <taxon>Streptomycetaceae</taxon>
        <taxon>Streptomyces</taxon>
    </lineage>
</organism>
<accession>A0A367EVS4</accession>
<name>A0A367EVS4_9ACTN</name>
<gene>
    <name evidence="3" type="ORF">DQ392_08460</name>
</gene>
<dbReference type="Pfam" id="PF07510">
    <property type="entry name" value="GmrSD_C"/>
    <property type="match status" value="1"/>
</dbReference>
<dbReference type="PANTHER" id="PTHR24094">
    <property type="entry name" value="SECRETED PROTEIN"/>
    <property type="match status" value="1"/>
</dbReference>
<sequence>MLKTRLPVAVAVAAVLLSGCQQMADDPKPADSKPAAAGDALTVSDAVDELPVKPEHTRGYDREKFKLWVDADHDGCDTRKEVLIQEAIEKPKQGEDCKLSGGKWESYYDGKTTTNDRSLDIDHVVPLAEAWASGAHGWDTEKRERYANDLKAKRSLVAVSLGPNRSKGDRDPAEWMPPAKGAYCQYVNDWVATKLRWGLSADKAERKALRKYGKPCDQTVEYEKAK</sequence>
<reference evidence="3 4" key="1">
    <citation type="submission" date="2018-06" db="EMBL/GenBank/DDBJ databases">
        <title>Streptomyces reniochalinae sp. nov. and Streptomyces diacarnus sp. nov. from marine sponges.</title>
        <authorList>
            <person name="Li L."/>
        </authorList>
    </citation>
    <scope>NUCLEOTIDE SEQUENCE [LARGE SCALE GENOMIC DNA]</scope>
    <source>
        <strain evidence="3 4">LHW50302</strain>
    </source>
</reference>
<keyword evidence="3" id="KW-0255">Endonuclease</keyword>
<dbReference type="AlphaFoldDB" id="A0A367EVS4"/>
<dbReference type="PANTHER" id="PTHR24094:SF15">
    <property type="entry name" value="AMP-DEPENDENT SYNTHETASE_LIGASE DOMAIN-CONTAINING PROTEIN-RELATED"/>
    <property type="match status" value="1"/>
</dbReference>
<evidence type="ECO:0000313" key="4">
    <source>
        <dbReference type="Proteomes" id="UP000253507"/>
    </source>
</evidence>
<dbReference type="PROSITE" id="PS51257">
    <property type="entry name" value="PROKAR_LIPOPROTEIN"/>
    <property type="match status" value="1"/>
</dbReference>
<evidence type="ECO:0000259" key="2">
    <source>
        <dbReference type="Pfam" id="PF07510"/>
    </source>
</evidence>
<feature type="chain" id="PRO_5017025017" evidence="1">
    <location>
        <begin position="25"/>
        <end position="226"/>
    </location>
</feature>